<comment type="subcellular location">
    <subcellularLocation>
        <location evidence="1">Cell membrane</location>
        <topology evidence="1">Multi-pass membrane protein</topology>
    </subcellularLocation>
</comment>
<keyword evidence="3 6" id="KW-0812">Transmembrane</keyword>
<dbReference type="CDD" id="cd06173">
    <property type="entry name" value="MFS_MefA_like"/>
    <property type="match status" value="1"/>
</dbReference>
<dbReference type="InterPro" id="IPR011701">
    <property type="entry name" value="MFS"/>
</dbReference>
<feature type="transmembrane region" description="Helical" evidence="6">
    <location>
        <begin position="239"/>
        <end position="261"/>
    </location>
</feature>
<accession>A0A2T0Q1T4</accession>
<evidence type="ECO:0000256" key="5">
    <source>
        <dbReference type="ARBA" id="ARBA00023136"/>
    </source>
</evidence>
<name>A0A2T0Q1T4_9ACTN</name>
<keyword evidence="2" id="KW-1003">Cell membrane</keyword>
<feature type="transmembrane region" description="Helical" evidence="6">
    <location>
        <begin position="305"/>
        <end position="322"/>
    </location>
</feature>
<gene>
    <name evidence="7" type="ORF">CLV72_105107</name>
</gene>
<feature type="transmembrane region" description="Helical" evidence="6">
    <location>
        <begin position="395"/>
        <end position="413"/>
    </location>
</feature>
<feature type="transmembrane region" description="Helical" evidence="6">
    <location>
        <begin position="180"/>
        <end position="199"/>
    </location>
</feature>
<reference evidence="7 8" key="1">
    <citation type="submission" date="2018-03" db="EMBL/GenBank/DDBJ databases">
        <title>Genomic Encyclopedia of Archaeal and Bacterial Type Strains, Phase II (KMG-II): from individual species to whole genera.</title>
        <authorList>
            <person name="Goeker M."/>
        </authorList>
    </citation>
    <scope>NUCLEOTIDE SEQUENCE [LARGE SCALE GENOMIC DNA]</scope>
    <source>
        <strain evidence="7 8">DSM 45601</strain>
    </source>
</reference>
<dbReference type="OrthoDB" id="9815525at2"/>
<dbReference type="PANTHER" id="PTHR23513:SF6">
    <property type="entry name" value="MAJOR FACILITATOR SUPERFAMILY ASSOCIATED DOMAIN-CONTAINING PROTEIN"/>
    <property type="match status" value="1"/>
</dbReference>
<dbReference type="Pfam" id="PF07690">
    <property type="entry name" value="MFS_1"/>
    <property type="match status" value="1"/>
</dbReference>
<dbReference type="Gene3D" id="1.20.1250.20">
    <property type="entry name" value="MFS general substrate transporter like domains"/>
    <property type="match status" value="1"/>
</dbReference>
<feature type="transmembrane region" description="Helical" evidence="6">
    <location>
        <begin position="29"/>
        <end position="49"/>
    </location>
</feature>
<keyword evidence="5 6" id="KW-0472">Membrane</keyword>
<feature type="transmembrane region" description="Helical" evidence="6">
    <location>
        <begin position="114"/>
        <end position="137"/>
    </location>
</feature>
<feature type="transmembrane region" description="Helical" evidence="6">
    <location>
        <begin position="89"/>
        <end position="108"/>
    </location>
</feature>
<dbReference type="RefSeq" id="WP_106247380.1">
    <property type="nucleotide sequence ID" value="NZ_PVZC01000005.1"/>
</dbReference>
<dbReference type="GO" id="GO:0022857">
    <property type="term" value="F:transmembrane transporter activity"/>
    <property type="evidence" value="ECO:0007669"/>
    <property type="project" value="InterPro"/>
</dbReference>
<proteinExistence type="predicted"/>
<dbReference type="GO" id="GO:0005886">
    <property type="term" value="C:plasma membrane"/>
    <property type="evidence" value="ECO:0007669"/>
    <property type="project" value="UniProtKB-SubCell"/>
</dbReference>
<feature type="transmembrane region" description="Helical" evidence="6">
    <location>
        <begin position="149"/>
        <end position="174"/>
    </location>
</feature>
<evidence type="ECO:0000256" key="2">
    <source>
        <dbReference type="ARBA" id="ARBA00022475"/>
    </source>
</evidence>
<dbReference type="Proteomes" id="UP000237846">
    <property type="component" value="Unassembled WGS sequence"/>
</dbReference>
<organism evidence="7 8">
    <name type="scientific">Allonocardiopsis opalescens</name>
    <dbReference type="NCBI Taxonomy" id="1144618"/>
    <lineage>
        <taxon>Bacteria</taxon>
        <taxon>Bacillati</taxon>
        <taxon>Actinomycetota</taxon>
        <taxon>Actinomycetes</taxon>
        <taxon>Streptosporangiales</taxon>
        <taxon>Allonocardiopsis</taxon>
    </lineage>
</organism>
<dbReference type="AlphaFoldDB" id="A0A2T0Q1T4"/>
<evidence type="ECO:0000256" key="6">
    <source>
        <dbReference type="SAM" id="Phobius"/>
    </source>
</evidence>
<feature type="transmembrane region" description="Helical" evidence="6">
    <location>
        <begin position="55"/>
        <end position="77"/>
    </location>
</feature>
<evidence type="ECO:0000313" key="8">
    <source>
        <dbReference type="Proteomes" id="UP000237846"/>
    </source>
</evidence>
<sequence length="432" mass="44002">MVNDTAAEPDARSPERADPDFRRYLTARVVAVAGGLVATVALPVLVYQLTGSPAWSAAVAAAEALPYLLFGLVAGALADRVDRRRIMVAADLAGAVLLATLPAAWFLGGLTAGHVLAVAFCVQTLFVLFDAANFGALPTLVGRARLTSAYAGVYGATTLVELLVPPLAGLAVAIVSPAPLIALNALTAVASALLIRAIVRPLSAPPEARPPARRAAAELRADIAAGLGFLWRDRIVRTLTLVGTTHAVASGAWVAMLVPWADRVLGVSASGDPRIAVLFGCWGVGGLLASRIVTPLSRRLGPARLALAALPASLLCGLAVVAGSHWLLAAAGAVAWGAAYSTVVINAVTYRQQVSPDHLQSRVNTTARMLSWGLGQPLGAGLAGAVAVTSLGPRGGLAAGVAVLAVGVLLAWLSPLRAEARRPVPAPETASA</sequence>
<keyword evidence="4 6" id="KW-1133">Transmembrane helix</keyword>
<evidence type="ECO:0000256" key="4">
    <source>
        <dbReference type="ARBA" id="ARBA00022989"/>
    </source>
</evidence>
<dbReference type="EMBL" id="PVZC01000005">
    <property type="protein sequence ID" value="PRX97757.1"/>
    <property type="molecule type" value="Genomic_DNA"/>
</dbReference>
<feature type="transmembrane region" description="Helical" evidence="6">
    <location>
        <begin position="328"/>
        <end position="348"/>
    </location>
</feature>
<keyword evidence="8" id="KW-1185">Reference proteome</keyword>
<feature type="transmembrane region" description="Helical" evidence="6">
    <location>
        <begin position="369"/>
        <end position="389"/>
    </location>
</feature>
<evidence type="ECO:0000256" key="3">
    <source>
        <dbReference type="ARBA" id="ARBA00022692"/>
    </source>
</evidence>
<feature type="transmembrane region" description="Helical" evidence="6">
    <location>
        <begin position="273"/>
        <end position="293"/>
    </location>
</feature>
<dbReference type="SUPFAM" id="SSF103473">
    <property type="entry name" value="MFS general substrate transporter"/>
    <property type="match status" value="1"/>
</dbReference>
<protein>
    <submittedName>
        <fullName evidence="7">Putative MFS family arabinose efflux permease</fullName>
    </submittedName>
</protein>
<dbReference type="InterPro" id="IPR036259">
    <property type="entry name" value="MFS_trans_sf"/>
</dbReference>
<evidence type="ECO:0000313" key="7">
    <source>
        <dbReference type="EMBL" id="PRX97757.1"/>
    </source>
</evidence>
<dbReference type="PANTHER" id="PTHR23513">
    <property type="entry name" value="INTEGRAL MEMBRANE EFFLUX PROTEIN-RELATED"/>
    <property type="match status" value="1"/>
</dbReference>
<evidence type="ECO:0000256" key="1">
    <source>
        <dbReference type="ARBA" id="ARBA00004651"/>
    </source>
</evidence>
<comment type="caution">
    <text evidence="7">The sequence shown here is derived from an EMBL/GenBank/DDBJ whole genome shotgun (WGS) entry which is preliminary data.</text>
</comment>